<dbReference type="OrthoDB" id="2562743at2759"/>
<protein>
    <submittedName>
        <fullName evidence="3">Uncharacterized protein</fullName>
    </submittedName>
</protein>
<feature type="region of interest" description="Disordered" evidence="2">
    <location>
        <begin position="351"/>
        <end position="378"/>
    </location>
</feature>
<sequence>MPSFQEKLVAAASQNAQLLKSLEETEYAISALEQNTAYVKQLSNELAVEQVKLKQATKDVAWEYADHVKYRDSHMKKLRYKLGGKKDKFEEEASKEEKEWLEAVSVELKHKTTIEQLEPKLSEAKALNSQLSSIAEVHHAAQKELDELYNSLFDGPTPEVPGEDELEEQTKDAEKAFHDAQLRLNTEQQARSTLQDADKSLALAIKELDNAMKATTADAWALAGEFAAMQKYNLLNRAQTHISHVEFLMNQARAIQPAIKSIGKIGVQEMQFVNRIVFEEFSSNSVPRARIGECLRVCGEARGNLEGEVGAEERRVTALEFKCNEALGRYEGRKRELQRVRGEAFERVVGKRGVEEGDGDGDAPPGYEEAGGLPEYVG</sequence>
<dbReference type="KEGG" id="glz:GLAREA_13038"/>
<dbReference type="PANTHER" id="PTHR21974:SF2">
    <property type="entry name" value="RE15880P"/>
    <property type="match status" value="1"/>
</dbReference>
<gene>
    <name evidence="3" type="ORF">GLAREA_13038</name>
</gene>
<dbReference type="RefSeq" id="XP_008082708.1">
    <property type="nucleotide sequence ID" value="XM_008084517.1"/>
</dbReference>
<dbReference type="OMA" id="FRRFAHK"/>
<dbReference type="Proteomes" id="UP000016922">
    <property type="component" value="Unassembled WGS sequence"/>
</dbReference>
<name>S3CXK1_GLAL2</name>
<keyword evidence="4" id="KW-1185">Reference proteome</keyword>
<organism evidence="3 4">
    <name type="scientific">Glarea lozoyensis (strain ATCC 20868 / MF5171)</name>
    <dbReference type="NCBI Taxonomy" id="1116229"/>
    <lineage>
        <taxon>Eukaryota</taxon>
        <taxon>Fungi</taxon>
        <taxon>Dikarya</taxon>
        <taxon>Ascomycota</taxon>
        <taxon>Pezizomycotina</taxon>
        <taxon>Leotiomycetes</taxon>
        <taxon>Helotiales</taxon>
        <taxon>Helotiaceae</taxon>
        <taxon>Glarea</taxon>
    </lineage>
</organism>
<evidence type="ECO:0000313" key="3">
    <source>
        <dbReference type="EMBL" id="EPE30315.1"/>
    </source>
</evidence>
<evidence type="ECO:0000313" key="4">
    <source>
        <dbReference type="Proteomes" id="UP000016922"/>
    </source>
</evidence>
<evidence type="ECO:0000256" key="2">
    <source>
        <dbReference type="SAM" id="MobiDB-lite"/>
    </source>
</evidence>
<dbReference type="EMBL" id="KE145364">
    <property type="protein sequence ID" value="EPE30315.1"/>
    <property type="molecule type" value="Genomic_DNA"/>
</dbReference>
<proteinExistence type="predicted"/>
<reference evidence="3 4" key="1">
    <citation type="journal article" date="2013" name="BMC Genomics">
        <title>Genomics-driven discovery of the pneumocandin biosynthetic gene cluster in the fungus Glarea lozoyensis.</title>
        <authorList>
            <person name="Chen L."/>
            <person name="Yue Q."/>
            <person name="Zhang X."/>
            <person name="Xiang M."/>
            <person name="Wang C."/>
            <person name="Li S."/>
            <person name="Che Y."/>
            <person name="Ortiz-Lopez F.J."/>
            <person name="Bills G.F."/>
            <person name="Liu X."/>
            <person name="An Z."/>
        </authorList>
    </citation>
    <scope>NUCLEOTIDE SEQUENCE [LARGE SCALE GENOMIC DNA]</scope>
    <source>
        <strain evidence="4">ATCC 20868 / MF5171</strain>
    </source>
</reference>
<dbReference type="HOGENOM" id="CLU_044873_1_0_1"/>
<dbReference type="GeneID" id="19472078"/>
<feature type="coiled-coil region" evidence="1">
    <location>
        <begin position="15"/>
        <end position="59"/>
    </location>
</feature>
<evidence type="ECO:0000256" key="1">
    <source>
        <dbReference type="SAM" id="Coils"/>
    </source>
</evidence>
<feature type="coiled-coil region" evidence="1">
    <location>
        <begin position="163"/>
        <end position="214"/>
    </location>
</feature>
<dbReference type="PANTHER" id="PTHR21974">
    <property type="entry name" value="RE15880P"/>
    <property type="match status" value="1"/>
</dbReference>
<keyword evidence="1" id="KW-0175">Coiled coil</keyword>
<accession>S3CXK1</accession>
<dbReference type="eggNOG" id="ENOG502RXPA">
    <property type="taxonomic scope" value="Eukaryota"/>
</dbReference>
<dbReference type="AlphaFoldDB" id="S3CXK1"/>